<evidence type="ECO:0000313" key="2">
    <source>
        <dbReference type="EMBL" id="MBI3126697.1"/>
    </source>
</evidence>
<protein>
    <submittedName>
        <fullName evidence="2">TRAP transporter substrate-binding protein DctP</fullName>
    </submittedName>
</protein>
<dbReference type="AlphaFoldDB" id="A0A932HWU6"/>
<evidence type="ECO:0000256" key="1">
    <source>
        <dbReference type="ARBA" id="ARBA00022729"/>
    </source>
</evidence>
<dbReference type="Proteomes" id="UP000782312">
    <property type="component" value="Unassembled WGS sequence"/>
</dbReference>
<name>A0A932HWU6_UNCTE</name>
<comment type="caution">
    <text evidence="2">The sequence shown here is derived from an EMBL/GenBank/DDBJ whole genome shotgun (WGS) entry which is preliminary data.</text>
</comment>
<gene>
    <name evidence="2" type="primary">dctP</name>
    <name evidence="2" type="ORF">HYZ11_03730</name>
</gene>
<dbReference type="InterPro" id="IPR018389">
    <property type="entry name" value="DctP_fam"/>
</dbReference>
<keyword evidence="1" id="KW-0732">Signal</keyword>
<organism evidence="2 3">
    <name type="scientific">Tectimicrobiota bacterium</name>
    <dbReference type="NCBI Taxonomy" id="2528274"/>
    <lineage>
        <taxon>Bacteria</taxon>
        <taxon>Pseudomonadati</taxon>
        <taxon>Nitrospinota/Tectimicrobiota group</taxon>
        <taxon>Candidatus Tectimicrobiota</taxon>
    </lineage>
</organism>
<dbReference type="Gene3D" id="3.40.190.170">
    <property type="entry name" value="Bacterial extracellular solute-binding protein, family 7"/>
    <property type="match status" value="1"/>
</dbReference>
<evidence type="ECO:0000313" key="3">
    <source>
        <dbReference type="Proteomes" id="UP000782312"/>
    </source>
</evidence>
<sequence>MQAGETSIGLSIARDGSFRMLAEPLAFRDPVHFRSFARSRLFRVMAAGQAKRDGIFPVAAAYAGQQALLSKKPIASLEDFKGMRVRSFSKTLFPALGAKAVSLPLAEVKPALDRSVVDAAETLPTLISSLKWPEAARNLYLTGFVTETVLFSVQSKAWSALPPETRKEVGMWISKAAEACSRANYDAESRALKELESKGVRVFPFDAAKVRARLPAPKGGPGWTAGTWNELQALK</sequence>
<accession>A0A932HWU6</accession>
<reference evidence="2" key="1">
    <citation type="submission" date="2020-07" db="EMBL/GenBank/DDBJ databases">
        <title>Huge and variable diversity of episymbiotic CPR bacteria and DPANN archaea in groundwater ecosystems.</title>
        <authorList>
            <person name="He C.Y."/>
            <person name="Keren R."/>
            <person name="Whittaker M."/>
            <person name="Farag I.F."/>
            <person name="Doudna J."/>
            <person name="Cate J.H.D."/>
            <person name="Banfield J.F."/>
        </authorList>
    </citation>
    <scope>NUCLEOTIDE SEQUENCE</scope>
    <source>
        <strain evidence="2">NC_groundwater_763_Ag_S-0.2um_68_21</strain>
    </source>
</reference>
<proteinExistence type="predicted"/>
<dbReference type="NCBIfam" id="NF037995">
    <property type="entry name" value="TRAP_S1"/>
    <property type="match status" value="1"/>
</dbReference>
<dbReference type="EMBL" id="JACPUR010000008">
    <property type="protein sequence ID" value="MBI3126697.1"/>
    <property type="molecule type" value="Genomic_DNA"/>
</dbReference>
<dbReference type="GO" id="GO:0055085">
    <property type="term" value="P:transmembrane transport"/>
    <property type="evidence" value="ECO:0007669"/>
    <property type="project" value="InterPro"/>
</dbReference>
<dbReference type="InterPro" id="IPR038404">
    <property type="entry name" value="TRAP_DctP_sf"/>
</dbReference>
<dbReference type="PANTHER" id="PTHR33376:SF4">
    <property type="entry name" value="SIALIC ACID-BINDING PERIPLASMIC PROTEIN SIAP"/>
    <property type="match status" value="1"/>
</dbReference>
<dbReference type="PANTHER" id="PTHR33376">
    <property type="match status" value="1"/>
</dbReference>
<dbReference type="Pfam" id="PF03480">
    <property type="entry name" value="DctP"/>
    <property type="match status" value="1"/>
</dbReference>